<dbReference type="InterPro" id="IPR001509">
    <property type="entry name" value="Epimerase_deHydtase"/>
</dbReference>
<evidence type="ECO:0000259" key="1">
    <source>
        <dbReference type="Pfam" id="PF01370"/>
    </source>
</evidence>
<dbReference type="GO" id="GO:0005737">
    <property type="term" value="C:cytoplasm"/>
    <property type="evidence" value="ECO:0007669"/>
    <property type="project" value="TreeGrafter"/>
</dbReference>
<dbReference type="PANTHER" id="PTHR48079">
    <property type="entry name" value="PROTEIN YEEZ"/>
    <property type="match status" value="1"/>
</dbReference>
<feature type="domain" description="NAD-dependent epimerase/dehydratase" evidence="1">
    <location>
        <begin position="24"/>
        <end position="212"/>
    </location>
</feature>
<reference evidence="2" key="1">
    <citation type="submission" date="2020-10" db="EMBL/GenBank/DDBJ databases">
        <title>Connecting structure to function with the recovery of over 1000 high-quality activated sludge metagenome-assembled genomes encoding full-length rRNA genes using long-read sequencing.</title>
        <authorList>
            <person name="Singleton C.M."/>
            <person name="Petriglieri F."/>
            <person name="Kristensen J.M."/>
            <person name="Kirkegaard R.H."/>
            <person name="Michaelsen T.Y."/>
            <person name="Andersen M.H."/>
            <person name="Karst S.M."/>
            <person name="Dueholm M.S."/>
            <person name="Nielsen P.H."/>
            <person name="Albertsen M."/>
        </authorList>
    </citation>
    <scope>NUCLEOTIDE SEQUENCE</scope>
    <source>
        <strain evidence="2">Hirt_18-Q3-R61-65_BATAC.395</strain>
    </source>
</reference>
<dbReference type="Pfam" id="PF01370">
    <property type="entry name" value="Epimerase"/>
    <property type="match status" value="1"/>
</dbReference>
<dbReference type="Proteomes" id="UP000886689">
    <property type="component" value="Unassembled WGS sequence"/>
</dbReference>
<evidence type="ECO:0000313" key="2">
    <source>
        <dbReference type="EMBL" id="MBK8524032.1"/>
    </source>
</evidence>
<dbReference type="InterPro" id="IPR036291">
    <property type="entry name" value="NAD(P)-bd_dom_sf"/>
</dbReference>
<dbReference type="PANTHER" id="PTHR48079:SF6">
    <property type="entry name" value="NAD(P)-BINDING DOMAIN-CONTAINING PROTEIN-RELATED"/>
    <property type="match status" value="1"/>
</dbReference>
<dbReference type="SUPFAM" id="SSF51735">
    <property type="entry name" value="NAD(P)-binding Rossmann-fold domains"/>
    <property type="match status" value="1"/>
</dbReference>
<organism evidence="2 3">
    <name type="scientific">Candidatus Proximibacter danicus</name>
    <dbReference type="NCBI Taxonomy" id="2954365"/>
    <lineage>
        <taxon>Bacteria</taxon>
        <taxon>Pseudomonadati</taxon>
        <taxon>Pseudomonadota</taxon>
        <taxon>Betaproteobacteria</taxon>
        <taxon>Candidatus Proximibacter</taxon>
    </lineage>
</organism>
<sequence>MQKLLIVGCGDVAWRALPLLLRRFRVFALLRDAEQMPRWRAAGALPLVGDLDDRASLARLAGLSDCVLHLAPPPDRGTRDTRTHKLLAALSRGKSLPQRLIYISTSGVYGDCQGAMIDETRPLHPDTARAVRRLDAERQLRAFGYRTGVTVGILRAPGIYASDRLPVDRLKKGTPALQPADDVFTNHIHADDLAAACCAALQLARPNRAYNVSDDSQLQMGEYFDCVADTFGLPRPQRLTRAEAERVLPPMQLSFMRESRRLSNRRVKEELRLRLAYPRVEEGIAAALKERKTNCS</sequence>
<evidence type="ECO:0000313" key="3">
    <source>
        <dbReference type="Proteomes" id="UP000886689"/>
    </source>
</evidence>
<dbReference type="InterPro" id="IPR051783">
    <property type="entry name" value="NAD(P)-dependent_oxidoreduct"/>
</dbReference>
<dbReference type="EMBL" id="JADJUC010000006">
    <property type="protein sequence ID" value="MBK8524032.1"/>
    <property type="molecule type" value="Genomic_DNA"/>
</dbReference>
<comment type="caution">
    <text evidence="2">The sequence shown here is derived from an EMBL/GenBank/DDBJ whole genome shotgun (WGS) entry which is preliminary data.</text>
</comment>
<dbReference type="GO" id="GO:0004029">
    <property type="term" value="F:aldehyde dehydrogenase (NAD+) activity"/>
    <property type="evidence" value="ECO:0007669"/>
    <property type="project" value="TreeGrafter"/>
</dbReference>
<accession>A0A9D7K3J2</accession>
<dbReference type="AlphaFoldDB" id="A0A9D7K3J2"/>
<dbReference type="Gene3D" id="3.40.50.720">
    <property type="entry name" value="NAD(P)-binding Rossmann-like Domain"/>
    <property type="match status" value="1"/>
</dbReference>
<gene>
    <name evidence="2" type="ORF">IPL58_07830</name>
</gene>
<name>A0A9D7K3J2_9PROT</name>
<proteinExistence type="predicted"/>
<protein>
    <submittedName>
        <fullName evidence="2">NAD(P)H-binding protein</fullName>
    </submittedName>
</protein>